<dbReference type="GO" id="GO:0006508">
    <property type="term" value="P:proteolysis"/>
    <property type="evidence" value="ECO:0007669"/>
    <property type="project" value="InterPro"/>
</dbReference>
<dbReference type="InterPro" id="IPR024079">
    <property type="entry name" value="MetalloPept_cat_dom_sf"/>
</dbReference>
<dbReference type="Gene3D" id="3.40.390.10">
    <property type="entry name" value="Collagenase (Catalytic Domain)"/>
    <property type="match status" value="1"/>
</dbReference>
<dbReference type="InterPro" id="IPR000718">
    <property type="entry name" value="Peptidase_M13"/>
</dbReference>
<dbReference type="Proteomes" id="UP001497382">
    <property type="component" value="Unassembled WGS sequence"/>
</dbReference>
<accession>A0AAV2AQ88</accession>
<name>A0AAV2AQ88_9ARAC</name>
<protein>
    <recommendedName>
        <fullName evidence="3">MHC class I antigen</fullName>
    </recommendedName>
</protein>
<gene>
    <name evidence="1" type="ORF">LARSCL_LOCUS14061</name>
</gene>
<evidence type="ECO:0000313" key="2">
    <source>
        <dbReference type="Proteomes" id="UP001497382"/>
    </source>
</evidence>
<feature type="non-terminal residue" evidence="1">
    <location>
        <position position="1"/>
    </location>
</feature>
<sequence length="95" mass="11447">VTEREFLFGFQSDNSNITVLVILIDGMTVLDGRNDFGLQYDKEGQENLWWREEMKNRFWMKVKCFVEKYNRYAINAVEEKNLQLCFLTTLKQHCR</sequence>
<dbReference type="AlphaFoldDB" id="A0AAV2AQ88"/>
<dbReference type="PROSITE" id="PS51885">
    <property type="entry name" value="NEPRILYSIN"/>
    <property type="match status" value="1"/>
</dbReference>
<keyword evidence="2" id="KW-1185">Reference proteome</keyword>
<evidence type="ECO:0008006" key="3">
    <source>
        <dbReference type="Google" id="ProtNLM"/>
    </source>
</evidence>
<comment type="caution">
    <text evidence="1">The sequence shown here is derived from an EMBL/GenBank/DDBJ whole genome shotgun (WGS) entry which is preliminary data.</text>
</comment>
<proteinExistence type="predicted"/>
<organism evidence="1 2">
    <name type="scientific">Larinioides sclopetarius</name>
    <dbReference type="NCBI Taxonomy" id="280406"/>
    <lineage>
        <taxon>Eukaryota</taxon>
        <taxon>Metazoa</taxon>
        <taxon>Ecdysozoa</taxon>
        <taxon>Arthropoda</taxon>
        <taxon>Chelicerata</taxon>
        <taxon>Arachnida</taxon>
        <taxon>Araneae</taxon>
        <taxon>Araneomorphae</taxon>
        <taxon>Entelegynae</taxon>
        <taxon>Araneoidea</taxon>
        <taxon>Araneidae</taxon>
        <taxon>Larinioides</taxon>
    </lineage>
</organism>
<evidence type="ECO:0000313" key="1">
    <source>
        <dbReference type="EMBL" id="CAL1286106.1"/>
    </source>
</evidence>
<reference evidence="1 2" key="1">
    <citation type="submission" date="2024-04" db="EMBL/GenBank/DDBJ databases">
        <authorList>
            <person name="Rising A."/>
            <person name="Reimegard J."/>
            <person name="Sonavane S."/>
            <person name="Akerstrom W."/>
            <person name="Nylinder S."/>
            <person name="Hedman E."/>
            <person name="Kallberg Y."/>
        </authorList>
    </citation>
    <scope>NUCLEOTIDE SEQUENCE [LARGE SCALE GENOMIC DNA]</scope>
</reference>
<dbReference type="GO" id="GO:0004222">
    <property type="term" value="F:metalloendopeptidase activity"/>
    <property type="evidence" value="ECO:0007669"/>
    <property type="project" value="InterPro"/>
</dbReference>
<dbReference type="SUPFAM" id="SSF55486">
    <property type="entry name" value="Metalloproteases ('zincins'), catalytic domain"/>
    <property type="match status" value="1"/>
</dbReference>
<dbReference type="EMBL" id="CAXIEN010000198">
    <property type="protein sequence ID" value="CAL1286106.1"/>
    <property type="molecule type" value="Genomic_DNA"/>
</dbReference>